<evidence type="ECO:0000256" key="7">
    <source>
        <dbReference type="ARBA" id="ARBA00023157"/>
    </source>
</evidence>
<feature type="domain" description="Alpha-2-macroglobulin bait region" evidence="13">
    <location>
        <begin position="471"/>
        <end position="644"/>
    </location>
</feature>
<dbReference type="FunFam" id="2.60.40.1930:FF:000001">
    <property type="entry name" value="CD109 isoform 3"/>
    <property type="match status" value="1"/>
</dbReference>
<dbReference type="Gene3D" id="2.60.40.690">
    <property type="entry name" value="Alpha-macroglobulin, receptor-binding domain"/>
    <property type="match status" value="1"/>
</dbReference>
<keyword evidence="8" id="KW-0325">Glycoprotein</keyword>
<organism evidence="16 17">
    <name type="scientific">Argiope bruennichi</name>
    <name type="common">Wasp spider</name>
    <name type="synonym">Aranea bruennichi</name>
    <dbReference type="NCBI Taxonomy" id="94029"/>
    <lineage>
        <taxon>Eukaryota</taxon>
        <taxon>Metazoa</taxon>
        <taxon>Ecdysozoa</taxon>
        <taxon>Arthropoda</taxon>
        <taxon>Chelicerata</taxon>
        <taxon>Arachnida</taxon>
        <taxon>Araneae</taxon>
        <taxon>Araneomorphae</taxon>
        <taxon>Entelegynae</taxon>
        <taxon>Araneoidea</taxon>
        <taxon>Araneidae</taxon>
        <taxon>Argiope</taxon>
    </lineage>
</organism>
<dbReference type="Pfam" id="PF00207">
    <property type="entry name" value="A2M"/>
    <property type="match status" value="1"/>
</dbReference>
<evidence type="ECO:0000313" key="16">
    <source>
        <dbReference type="EMBL" id="KAF8793516.1"/>
    </source>
</evidence>
<dbReference type="Pfam" id="PF07703">
    <property type="entry name" value="A2M_BRD"/>
    <property type="match status" value="1"/>
</dbReference>
<comment type="caution">
    <text evidence="16">The sequence shown here is derived from an EMBL/GenBank/DDBJ whole genome shotgun (WGS) entry which is preliminary data.</text>
</comment>
<dbReference type="InterPro" id="IPR036595">
    <property type="entry name" value="A-macroglobulin_rcpt-bd_sf"/>
</dbReference>
<dbReference type="InterPro" id="IPR019742">
    <property type="entry name" value="MacrogloblnA2_CS"/>
</dbReference>
<dbReference type="InterPro" id="IPR011625">
    <property type="entry name" value="A2M_N_BRD"/>
</dbReference>
<dbReference type="Gene3D" id="2.60.40.1940">
    <property type="match status" value="1"/>
</dbReference>
<protein>
    <recommendedName>
        <fullName evidence="11">TEP1-F</fullName>
    </recommendedName>
</protein>
<dbReference type="InterPro" id="IPR002890">
    <property type="entry name" value="MG2"/>
</dbReference>
<dbReference type="PROSITE" id="PS00477">
    <property type="entry name" value="ALPHA_2_MACROGLOBULIN"/>
    <property type="match status" value="1"/>
</dbReference>
<dbReference type="Gene3D" id="1.50.10.20">
    <property type="match status" value="1"/>
</dbReference>
<dbReference type="InterPro" id="IPR008930">
    <property type="entry name" value="Terpenoid_cyclase/PrenylTrfase"/>
</dbReference>
<dbReference type="Gene3D" id="2.60.40.10">
    <property type="entry name" value="Immunoglobulins"/>
    <property type="match status" value="2"/>
</dbReference>
<dbReference type="Pfam" id="PF17789">
    <property type="entry name" value="MG4"/>
    <property type="match status" value="1"/>
</dbReference>
<dbReference type="Proteomes" id="UP000807504">
    <property type="component" value="Unassembled WGS sequence"/>
</dbReference>
<evidence type="ECO:0000256" key="4">
    <source>
        <dbReference type="ARBA" id="ARBA00022690"/>
    </source>
</evidence>
<evidence type="ECO:0000256" key="1">
    <source>
        <dbReference type="ARBA" id="ARBA00004613"/>
    </source>
</evidence>
<dbReference type="Pfam" id="PF07678">
    <property type="entry name" value="TED_complement"/>
    <property type="match status" value="1"/>
</dbReference>
<dbReference type="SMART" id="SM01419">
    <property type="entry name" value="Thiol-ester_cl"/>
    <property type="match status" value="1"/>
</dbReference>
<feature type="domain" description="Alpha-2-macroglobulin" evidence="14">
    <location>
        <begin position="804"/>
        <end position="894"/>
    </location>
</feature>
<keyword evidence="4" id="KW-0646">Protease inhibitor</keyword>
<dbReference type="PANTHER" id="PTHR11412">
    <property type="entry name" value="MACROGLOBULIN / COMPLEMENT"/>
    <property type="match status" value="1"/>
</dbReference>
<dbReference type="InterPro" id="IPR013783">
    <property type="entry name" value="Ig-like_fold"/>
</dbReference>
<dbReference type="InterPro" id="IPR041555">
    <property type="entry name" value="MG3"/>
</dbReference>
<evidence type="ECO:0000256" key="10">
    <source>
        <dbReference type="ARBA" id="ARBA00063781"/>
    </source>
</evidence>
<comment type="subcellular location">
    <subcellularLocation>
        <location evidence="1">Secreted</location>
    </subcellularLocation>
</comment>
<keyword evidence="5 12" id="KW-0732">Signal</keyword>
<dbReference type="Pfam" id="PF17791">
    <property type="entry name" value="MG3"/>
    <property type="match status" value="1"/>
</dbReference>
<name>A0A8T0FRR2_ARGBR</name>
<keyword evidence="7" id="KW-1015">Disulfide bond</keyword>
<dbReference type="InterPro" id="IPR041813">
    <property type="entry name" value="A2M_TED"/>
</dbReference>
<feature type="chain" id="PRO_5035918448" description="TEP1-F" evidence="12">
    <location>
        <begin position="22"/>
        <end position="1815"/>
    </location>
</feature>
<dbReference type="SUPFAM" id="SSF49410">
    <property type="entry name" value="Alpha-macroglobulin receptor domain"/>
    <property type="match status" value="1"/>
</dbReference>
<dbReference type="PANTHER" id="PTHR11412:SF171">
    <property type="entry name" value="PREGNANCY ZONE PROTEIN-LIKE PROTEIN"/>
    <property type="match status" value="1"/>
</dbReference>
<dbReference type="InterPro" id="IPR040839">
    <property type="entry name" value="MG4"/>
</dbReference>
<dbReference type="Pfam" id="PF07677">
    <property type="entry name" value="A2M_recep"/>
    <property type="match status" value="1"/>
</dbReference>
<evidence type="ECO:0000259" key="14">
    <source>
        <dbReference type="SMART" id="SM01360"/>
    </source>
</evidence>
<keyword evidence="6" id="KW-0722">Serine protease inhibitor</keyword>
<dbReference type="InterPro" id="IPR009048">
    <property type="entry name" value="A-macroglobulin_rcpt-bd"/>
</dbReference>
<keyword evidence="17" id="KW-1185">Reference proteome</keyword>
<evidence type="ECO:0000259" key="15">
    <source>
        <dbReference type="SMART" id="SM01361"/>
    </source>
</evidence>
<dbReference type="GO" id="GO:0005615">
    <property type="term" value="C:extracellular space"/>
    <property type="evidence" value="ECO:0007669"/>
    <property type="project" value="InterPro"/>
</dbReference>
<dbReference type="Pfam" id="PF01835">
    <property type="entry name" value="MG2"/>
    <property type="match status" value="1"/>
</dbReference>
<comment type="subunit">
    <text evidence="10">Heterodimer of a TEP1-N chain and an TEP1-C chain non-covalently linked. Forms a complex composed of TEP1-N and TEP1-C heterodimer, LRIM1 and APL1C; the interaction stabilizes TEP1-N and TEP1-C heterodimer, prevents its binding to tissues while circulating in the hemolymph and protects the thioester bond from hydrolysis. Mature TEP1 and to a lesser extent full-length TEP1 interact with SPCLIP1; the interaction is induced by microbial infection.</text>
</comment>
<evidence type="ECO:0000313" key="17">
    <source>
        <dbReference type="Proteomes" id="UP000807504"/>
    </source>
</evidence>
<reference evidence="16" key="1">
    <citation type="journal article" date="2020" name="bioRxiv">
        <title>Chromosome-level reference genome of the European wasp spider Argiope bruennichi: a resource for studies on range expansion and evolutionary adaptation.</title>
        <authorList>
            <person name="Sheffer M.M."/>
            <person name="Hoppe A."/>
            <person name="Krehenwinkel H."/>
            <person name="Uhl G."/>
            <person name="Kuss A.W."/>
            <person name="Jensen L."/>
            <person name="Jensen C."/>
            <person name="Gillespie R.G."/>
            <person name="Hoff K.J."/>
            <person name="Prost S."/>
        </authorList>
    </citation>
    <scope>NUCLEOTIDE SEQUENCE</scope>
</reference>
<dbReference type="SMART" id="SM01360">
    <property type="entry name" value="A2M"/>
    <property type="match status" value="1"/>
</dbReference>
<evidence type="ECO:0000256" key="8">
    <source>
        <dbReference type="ARBA" id="ARBA00023180"/>
    </source>
</evidence>
<evidence type="ECO:0000256" key="5">
    <source>
        <dbReference type="ARBA" id="ARBA00022729"/>
    </source>
</evidence>
<gene>
    <name evidence="16" type="ORF">HNY73_004987</name>
</gene>
<dbReference type="Gene3D" id="2.60.120.1540">
    <property type="match status" value="1"/>
</dbReference>
<dbReference type="SUPFAM" id="SSF48239">
    <property type="entry name" value="Terpenoid cyclases/Protein prenyltransferases"/>
    <property type="match status" value="1"/>
</dbReference>
<dbReference type="SUPFAM" id="SSF81296">
    <property type="entry name" value="E set domains"/>
    <property type="match status" value="1"/>
</dbReference>
<reference evidence="16" key="2">
    <citation type="submission" date="2020-06" db="EMBL/GenBank/DDBJ databases">
        <authorList>
            <person name="Sheffer M."/>
        </authorList>
    </citation>
    <scope>NUCLEOTIDE SEQUENCE</scope>
</reference>
<proteinExistence type="inferred from homology"/>
<dbReference type="EMBL" id="JABXBU010000003">
    <property type="protein sequence ID" value="KAF8793516.1"/>
    <property type="molecule type" value="Genomic_DNA"/>
</dbReference>
<accession>A0A8T0FRR2</accession>
<evidence type="ECO:0000256" key="11">
    <source>
        <dbReference type="ARBA" id="ARBA00078071"/>
    </source>
</evidence>
<evidence type="ECO:0000256" key="6">
    <source>
        <dbReference type="ARBA" id="ARBA00022900"/>
    </source>
</evidence>
<sequence length="1815" mass="203269">MRVSGISVICLSALCVVGSFSAERGFILTAPKNLDAGSTEYLTFTAINVPTGGSVTIKLLHWDKDEVLAESKVVAINNMNMWVEMTVPPSPLDVKAKLRVKGTFSGGYKIEAEKEVFIRRTSVVTFIQTDKPVYKPGQTVRFRVLPLDSRLKPLESNTKGDVWIQDPTDVRVAQWKQVKLDEGIVQMELPLSNEPSLGTWKIGAVINQVNSYQTFEVEKYVLPKFEVKVKPPPFVMADADIIPVEVCAWYTYGKKVDGTFKVKVTYKQYPWEKKNHAIPSIKYSGLISGCEIINIHTLDILMQTLNFGYRTLLFSAKITENGTGTEGNASASLGITHSPLELTFLGSKSGMDYFKPGLPYFGQLLVTRPDGIPVANEKIEICAHYFDQVGSDYVSSQPKERRCQLFTSSKEGLIHFSIAPMPSDILRISLEAEAVNYEAIKYPDNWWRYKVVRPSVILSLHPWYSPSGNYLQIQPHSGEMECDSRQALIIRYTAEKGVSVKFYHQVLSRGRIVQQGSHQRFYYETDQKKEKYDLPAPNTPQFRPYFSSPVNSTDQPEIGEFLLSFDPRASMSPIARLLVFYVRDNGEIVADSRMIKIAQCFQNKVNMHFRHEQQYPSTEASMLLSASPSSLCGIGLIDKSVRLLKQDEQFSKKNIFNVMERYDVGKDDQPRQVTENYCNLGDTEVLRSARTDGDFFMPFSRSLSHHVDTAMAFEEAGMVVISSFQLENRPCVATEPVAFIDDLIDDRRFRIGRKSLFSGENNLGRPALPLPQMIFTKMEDRSPEAEVPQKPSETEEIRNYFPETWLWEMHSVGPSGQTVVKRHLPHTITQWVGGAVCVSPKTGLGLWEESSITAFQPFFVSFTLPYSVVRGEVLPLVVSVFNYLSECLPIKLSLEPSEEYRILSESRSHRLCVCGGESKSHRFSLEPTTLGKINVTMYGFSLEDDDEAVCGNEVTARLSARDAVSKQLLVEAEGFQKEEVFNYFVCPENTNGTYATEIDLLLPEDVIEGSGRAYVSVTGDLMGPALNGLSNLVNLPVGCGEQNMVLFTPNIVVMDYLTSTGRMTEQMRTECLNNMKIGYQREMRYRHKDGSYSAFGSGDKEGSLWLTAFVVRSFGQAMRFIDIDFHDLAYSTAWVLGRQFENGCFEPSGRVHNKAMKGGLTDGEHSLAPLTAYVLISLLESGTQGPDQLSIRNGLMCLETEQNPNNYTLALFAYATTLAQEKRAAYHYLSKLEERATIKGSHMYWESPSEENGSKSVNVEIAGYYILSRMRLDGKESVSTVLPVVRWIAQQRNAQGGFVSTQDTVIALQALAQYSALQSTSPVDIGLVVESDELVKGFKVDEDNKLLTQRIQIPLLPAVVDLQAVGDGCALVQFSLKYNVEKVSGSEALDLSVTVVRLGSSICNLPRLDICMRYKNPDQSTNMAVVSVKMPSGFAPDEWSLYELQSSPEVQLKRHELEGNQVNLYFNELTNDRKCFMFFIKSEIEIEEIKPSSVKLYDYYQPELEITKEFTLPSTCSVPSLPGIAFNLSEMLPTPPPTFPIDVDNEEEMFSILPVPAAEHTFTTKHALGYGDLDSVAESLTTIHPTESVATGPYLPVDEISATMDKTVETPSKGMTTEGLSSETTLLPIESEQADDASPHWPENNVSHLANFLNSDQDLDFPDGIEGNLPVSVLSTVSPPVFSLDEISNCPICITQFPEDFNDIYCNSAFALRVIVRDGKMGTVKILQDISYFLLQPKAMKKFAKLEYDHKCDCAQLREKNSVHFIMGTPTDLWSSEREKHRIRLTNQVHVISIPVKTLQSELLKTARKMCSNDP</sequence>
<evidence type="ECO:0000256" key="9">
    <source>
        <dbReference type="ARBA" id="ARBA00057615"/>
    </source>
</evidence>
<keyword evidence="3" id="KW-0964">Secreted</keyword>
<comment type="function">
    <text evidence="9">Binds covalently through a thioester bond to the pathogen surface resulting in pathogen clearance.</text>
</comment>
<dbReference type="SMART" id="SM01361">
    <property type="entry name" value="A2M_recep"/>
    <property type="match status" value="1"/>
</dbReference>
<feature type="signal peptide" evidence="12">
    <location>
        <begin position="1"/>
        <end position="21"/>
    </location>
</feature>
<dbReference type="InterPro" id="IPR047565">
    <property type="entry name" value="Alpha-macroglob_thiol-ester_cl"/>
</dbReference>
<dbReference type="InterPro" id="IPR001599">
    <property type="entry name" value="Macroglobln_a2"/>
</dbReference>
<dbReference type="Gene3D" id="2.60.40.1930">
    <property type="match status" value="2"/>
</dbReference>
<dbReference type="SMART" id="SM01359">
    <property type="entry name" value="A2M_N_2"/>
    <property type="match status" value="1"/>
</dbReference>
<feature type="domain" description="Alpha-macroglobulin receptor-binding" evidence="15">
    <location>
        <begin position="1421"/>
        <end position="1510"/>
    </location>
</feature>
<dbReference type="Gene3D" id="2.20.130.20">
    <property type="match status" value="1"/>
</dbReference>
<evidence type="ECO:0000256" key="12">
    <source>
        <dbReference type="SAM" id="SignalP"/>
    </source>
</evidence>
<dbReference type="GO" id="GO:0004867">
    <property type="term" value="F:serine-type endopeptidase inhibitor activity"/>
    <property type="evidence" value="ECO:0007669"/>
    <property type="project" value="UniProtKB-KW"/>
</dbReference>
<dbReference type="CDD" id="cd02897">
    <property type="entry name" value="A2M_2"/>
    <property type="match status" value="1"/>
</dbReference>
<dbReference type="InterPro" id="IPR050473">
    <property type="entry name" value="A2M/Complement_sys"/>
</dbReference>
<comment type="similarity">
    <text evidence="2">Belongs to the protease inhibitor I39 (alpha-2-macroglobulin) family.</text>
</comment>
<evidence type="ECO:0000256" key="3">
    <source>
        <dbReference type="ARBA" id="ARBA00022525"/>
    </source>
</evidence>
<evidence type="ECO:0000259" key="13">
    <source>
        <dbReference type="SMART" id="SM01359"/>
    </source>
</evidence>
<dbReference type="InterPro" id="IPR014756">
    <property type="entry name" value="Ig_E-set"/>
</dbReference>
<dbReference type="InterPro" id="IPR011626">
    <property type="entry name" value="Alpha-macroglobulin_TED"/>
</dbReference>
<evidence type="ECO:0000256" key="2">
    <source>
        <dbReference type="ARBA" id="ARBA00010952"/>
    </source>
</evidence>